<organism evidence="2 3">
    <name type="scientific">Stenotrophomonas maltophilia</name>
    <name type="common">Pseudomonas maltophilia</name>
    <name type="synonym">Xanthomonas maltophilia</name>
    <dbReference type="NCBI Taxonomy" id="40324"/>
    <lineage>
        <taxon>Bacteria</taxon>
        <taxon>Pseudomonadati</taxon>
        <taxon>Pseudomonadota</taxon>
        <taxon>Gammaproteobacteria</taxon>
        <taxon>Lysobacterales</taxon>
        <taxon>Lysobacteraceae</taxon>
        <taxon>Stenotrophomonas</taxon>
        <taxon>Stenotrophomonas maltophilia group</taxon>
    </lineage>
</organism>
<reference evidence="2 3" key="1">
    <citation type="submission" date="2017-06" db="EMBL/GenBank/DDBJ databases">
        <authorList>
            <person name="Kim H.J."/>
            <person name="Triplett B.A."/>
        </authorList>
    </citation>
    <scope>NUCLEOTIDE SEQUENCE [LARGE SCALE GENOMIC DNA]</scope>
    <source>
        <strain evidence="2 3">13146</strain>
    </source>
</reference>
<feature type="chain" id="PRO_5013372198" evidence="1">
    <location>
        <begin position="33"/>
        <end position="174"/>
    </location>
</feature>
<feature type="signal peptide" evidence="1">
    <location>
        <begin position="1"/>
        <end position="32"/>
    </location>
</feature>
<dbReference type="Proteomes" id="UP000198157">
    <property type="component" value="Unassembled WGS sequence"/>
</dbReference>
<comment type="caution">
    <text evidence="2">The sequence shown here is derived from an EMBL/GenBank/DDBJ whole genome shotgun (WGS) entry which is preliminary data.</text>
</comment>
<accession>A0A246HIB4</accession>
<proteinExistence type="predicted"/>
<evidence type="ECO:0000313" key="2">
    <source>
        <dbReference type="EMBL" id="OWQ50125.1"/>
    </source>
</evidence>
<evidence type="ECO:0000313" key="3">
    <source>
        <dbReference type="Proteomes" id="UP000198157"/>
    </source>
</evidence>
<gene>
    <name evidence="2" type="ORF">CEE60_17560</name>
</gene>
<dbReference type="AlphaFoldDB" id="A0A246HIB4"/>
<name>A0A246HIB4_STEMA</name>
<keyword evidence="1" id="KW-0732">Signal</keyword>
<protein>
    <submittedName>
        <fullName evidence="2">Uncharacterized protein</fullName>
    </submittedName>
</protein>
<sequence length="174" mass="18324">MLNTTEQSDRRGRRVCQLLCMALLAMAPTRYAAAAGVGYVPSAVEAFILETVLADEVRALEQGGQTALLAHPGASPPNGATSASAVQQQFAAFYRGDRVADSTVARMAIVIAMTAAQLEQPDHCLTDQRICSAAILRAGPTREDAEGLRQVVQRFQSAGLDLSAFEPAATPPPA</sequence>
<evidence type="ECO:0000256" key="1">
    <source>
        <dbReference type="SAM" id="SignalP"/>
    </source>
</evidence>
<dbReference type="EMBL" id="NIVS01000054">
    <property type="protein sequence ID" value="OWQ50125.1"/>
    <property type="molecule type" value="Genomic_DNA"/>
</dbReference>